<dbReference type="RefSeq" id="WP_090494657.1">
    <property type="nucleotide sequence ID" value="NZ_BJVY01000024.1"/>
</dbReference>
<dbReference type="GO" id="GO:0034440">
    <property type="term" value="P:lipid oxidation"/>
    <property type="evidence" value="ECO:0007669"/>
    <property type="project" value="InterPro"/>
</dbReference>
<accession>A0A511HFP1</accession>
<organism evidence="6 9">
    <name type="scientific">Myxococcus virescens</name>
    <dbReference type="NCBI Taxonomy" id="83456"/>
    <lineage>
        <taxon>Bacteria</taxon>
        <taxon>Pseudomonadati</taxon>
        <taxon>Myxococcota</taxon>
        <taxon>Myxococcia</taxon>
        <taxon>Myxococcales</taxon>
        <taxon>Cystobacterineae</taxon>
        <taxon>Myxococcaceae</taxon>
        <taxon>Myxococcus</taxon>
    </lineage>
</organism>
<name>A0A511HFP1_9BACT</name>
<dbReference type="InterPro" id="IPR036392">
    <property type="entry name" value="PLAT/LH2_dom_sf"/>
</dbReference>
<keyword evidence="3" id="KW-0443">Lipid metabolism</keyword>
<dbReference type="Pfam" id="PF00305">
    <property type="entry name" value="Lipoxygenase"/>
    <property type="match status" value="1"/>
</dbReference>
<feature type="domain" description="PLAT" evidence="4">
    <location>
        <begin position="3"/>
        <end position="116"/>
    </location>
</feature>
<feature type="domain" description="Lipoxygenase" evidence="5">
    <location>
        <begin position="115"/>
        <end position="675"/>
    </location>
</feature>
<keyword evidence="2" id="KW-0560">Oxidoreductase</keyword>
<sequence>MTVEYKLTIRTGTKLGAGTDANISIVLVGTRGQSAPCLLDKHFHNDFEAGAEDEYALASEDLGDLVLLRFSNAGGVAADWLLDWATVTAGEKQWRFPFYRWVLGGATVDVLEGTAKLARQAGSERESTARRELLEARQRMYPWRAPEMTEGLPGALDLSEGRSLPKDELYRGLTEGSYEVVIAKTLAAIKLNLPMLTRAWNGLVDIFDFFKHLEVPQLAQRWKDDLEFARQAIQGIAPLHITLVPSLPQGMPLTDDDVRGLLSPGTTLARALDAKRIFLLDFEILDDIRMYRKVGEDGVEERRWAPAARCLLYLDDQRQLRPLAIQLGRDAQKDPVFTPNDDAYDWLAAKIYLRCSEGNAHQMVTHALRTHFVAEPFVMATMRNLPDPHPVYKLLRRHFRYTLAINEGARKGLLDTGGVFDDFIATGGPDKGHLQLGKKGFQRWTLADNKPRQDLERRGVLDPAVLPNYPYRDDALPLWDAFEEYVGGVLRHFYRTDAELEADTEMQQWWKDLTEHGLPVDKLPCQELRRVDDLIDILTTVLFTVSVQHAAVNYLQYEHYAFVPNAPLSMRREPPRQKGTLRAEDIPEMIPTKSQMLWQVAIGRALSSFGDDEEYLLHEGGWREEYFHEPELVAIRQRFQERLRAQREAVEARNAGAEVPYTVLRPDRIPCGITV</sequence>
<evidence type="ECO:0000313" key="8">
    <source>
        <dbReference type="Proteomes" id="UP000198717"/>
    </source>
</evidence>
<evidence type="ECO:0000256" key="2">
    <source>
        <dbReference type="ARBA" id="ARBA00023002"/>
    </source>
</evidence>
<dbReference type="Proteomes" id="UP000198717">
    <property type="component" value="Unassembled WGS sequence"/>
</dbReference>
<dbReference type="PANTHER" id="PTHR11771">
    <property type="entry name" value="LIPOXYGENASE"/>
    <property type="match status" value="1"/>
</dbReference>
<dbReference type="SUPFAM" id="SSF49723">
    <property type="entry name" value="Lipase/lipooxygenase domain (PLAT/LH2 domain)"/>
    <property type="match status" value="1"/>
</dbReference>
<dbReference type="InterPro" id="IPR001024">
    <property type="entry name" value="PLAT/LH2_dom"/>
</dbReference>
<dbReference type="GO" id="GO:0016702">
    <property type="term" value="F:oxidoreductase activity, acting on single donors with incorporation of molecular oxygen, incorporation of two atoms of oxygen"/>
    <property type="evidence" value="ECO:0007669"/>
    <property type="project" value="InterPro"/>
</dbReference>
<dbReference type="PRINTS" id="PR00087">
    <property type="entry name" value="LIPOXYGENASE"/>
</dbReference>
<dbReference type="InterPro" id="IPR036226">
    <property type="entry name" value="LipOase_C_sf"/>
</dbReference>
<dbReference type="InterPro" id="IPR000907">
    <property type="entry name" value="LipOase"/>
</dbReference>
<protein>
    <submittedName>
        <fullName evidence="7">Arachidonate 5-lipoxygenase</fullName>
    </submittedName>
</protein>
<dbReference type="EMBL" id="BJVY01000024">
    <property type="protein sequence ID" value="GEL72370.1"/>
    <property type="molecule type" value="Genomic_DNA"/>
</dbReference>
<proteinExistence type="predicted"/>
<evidence type="ECO:0000313" key="6">
    <source>
        <dbReference type="EMBL" id="GEL72370.1"/>
    </source>
</evidence>
<evidence type="ECO:0000259" key="4">
    <source>
        <dbReference type="PROSITE" id="PS50095"/>
    </source>
</evidence>
<keyword evidence="8" id="KW-1185">Reference proteome</keyword>
<dbReference type="GO" id="GO:0046872">
    <property type="term" value="F:metal ion binding"/>
    <property type="evidence" value="ECO:0007669"/>
    <property type="project" value="UniProtKB-KW"/>
</dbReference>
<reference evidence="7 8" key="1">
    <citation type="submission" date="2016-10" db="EMBL/GenBank/DDBJ databases">
        <authorList>
            <person name="Varghese N."/>
            <person name="Submissions S."/>
        </authorList>
    </citation>
    <scope>NUCLEOTIDE SEQUENCE [LARGE SCALE GENOMIC DNA]</scope>
    <source>
        <strain evidence="7 8">DSM 2260</strain>
    </source>
</reference>
<evidence type="ECO:0000313" key="7">
    <source>
        <dbReference type="EMBL" id="SDF07561.1"/>
    </source>
</evidence>
<dbReference type="AlphaFoldDB" id="A0A511HFP1"/>
<dbReference type="SUPFAM" id="SSF48484">
    <property type="entry name" value="Lipoxigenase"/>
    <property type="match status" value="1"/>
</dbReference>
<dbReference type="Gene3D" id="3.10.450.60">
    <property type="match status" value="1"/>
</dbReference>
<dbReference type="PROSITE" id="PS50095">
    <property type="entry name" value="PLAT"/>
    <property type="match status" value="1"/>
</dbReference>
<dbReference type="PROSITE" id="PS51393">
    <property type="entry name" value="LIPOXYGENASE_3"/>
    <property type="match status" value="1"/>
</dbReference>
<evidence type="ECO:0000259" key="5">
    <source>
        <dbReference type="PROSITE" id="PS51393"/>
    </source>
</evidence>
<evidence type="ECO:0000313" key="9">
    <source>
        <dbReference type="Proteomes" id="UP000321224"/>
    </source>
</evidence>
<gene>
    <name evidence="6" type="ORF">MVI01_41540</name>
    <name evidence="7" type="ORF">SAMN04488504_11966</name>
</gene>
<dbReference type="Gene3D" id="2.40.180.10">
    <property type="entry name" value="Catalase core domain"/>
    <property type="match status" value="1"/>
</dbReference>
<dbReference type="InterPro" id="IPR013819">
    <property type="entry name" value="LipOase_C"/>
</dbReference>
<dbReference type="EMBL" id="FNAJ01000019">
    <property type="protein sequence ID" value="SDF07561.1"/>
    <property type="molecule type" value="Genomic_DNA"/>
</dbReference>
<evidence type="ECO:0000256" key="1">
    <source>
        <dbReference type="ARBA" id="ARBA00022723"/>
    </source>
</evidence>
<comment type="caution">
    <text evidence="6">The sequence shown here is derived from an EMBL/GenBank/DDBJ whole genome shotgun (WGS) entry which is preliminary data.</text>
</comment>
<evidence type="ECO:0000256" key="3">
    <source>
        <dbReference type="ARBA" id="ARBA00023098"/>
    </source>
</evidence>
<reference evidence="6 9" key="2">
    <citation type="submission" date="2019-07" db="EMBL/GenBank/DDBJ databases">
        <title>Whole genome shotgun sequence of Myxococcus virescens NBRC 100334.</title>
        <authorList>
            <person name="Hosoyama A."/>
            <person name="Uohara A."/>
            <person name="Ohji S."/>
            <person name="Ichikawa N."/>
        </authorList>
    </citation>
    <scope>NUCLEOTIDE SEQUENCE [LARGE SCALE GENOMIC DNA]</scope>
    <source>
        <strain evidence="6 9">NBRC 100334</strain>
    </source>
</reference>
<dbReference type="Gene3D" id="1.20.245.10">
    <property type="entry name" value="Lipoxygenase-1, Domain 5"/>
    <property type="match status" value="1"/>
</dbReference>
<dbReference type="Pfam" id="PF01477">
    <property type="entry name" value="PLAT"/>
    <property type="match status" value="1"/>
</dbReference>
<keyword evidence="1" id="KW-0479">Metal-binding</keyword>
<dbReference type="SMART" id="SM00308">
    <property type="entry name" value="LH2"/>
    <property type="match status" value="1"/>
</dbReference>
<dbReference type="Proteomes" id="UP000321224">
    <property type="component" value="Unassembled WGS sequence"/>
</dbReference>